<name>A0A516KEA3_9BACI</name>
<keyword evidence="3 4" id="KW-0949">S-adenosyl-L-methionine</keyword>
<dbReference type="RefSeq" id="WP_143892440.1">
    <property type="nucleotide sequence ID" value="NZ_CP041666.1"/>
</dbReference>
<proteinExistence type="inferred from homology"/>
<feature type="domain" description="Methyltransferase" evidence="5">
    <location>
        <begin position="49"/>
        <end position="139"/>
    </location>
</feature>
<keyword evidence="1 4" id="KW-0489">Methyltransferase</keyword>
<dbReference type="HAMAP" id="MF_02100">
    <property type="entry name" value="Methyltr_YrrT"/>
    <property type="match status" value="1"/>
</dbReference>
<dbReference type="InterPro" id="IPR023553">
    <property type="entry name" value="Uncharacterised_MeTfrase_YrrT"/>
</dbReference>
<protein>
    <recommendedName>
        <fullName evidence="4">Uncharacterized methyltransferase FN924_05315</fullName>
        <ecNumber evidence="4">2.1.1.-</ecNumber>
    </recommendedName>
</protein>
<dbReference type="KEGG" id="aqt:FN924_05315"/>
<dbReference type="EMBL" id="CP041666">
    <property type="protein sequence ID" value="QDP39646.1"/>
    <property type="molecule type" value="Genomic_DNA"/>
</dbReference>
<feature type="binding site" evidence="4">
    <location>
        <position position="53"/>
    </location>
    <ligand>
        <name>S-adenosyl-L-methionine</name>
        <dbReference type="ChEBI" id="CHEBI:59789"/>
    </ligand>
</feature>
<dbReference type="InterPro" id="IPR041698">
    <property type="entry name" value="Methyltransf_25"/>
</dbReference>
<sequence length="213" mass="23939">MGREFIDLFNNWAESYDQTVTGHDPQYRDVFDKYDTILEAVASKAKGNVLEFGVGTGNLSKKLLDKGHQVIGVEPSSAMREEASSKYPDLTIHDGDFLSYPKPELSISTIVSTYAFHHLTDEEKGKALAGFREVLPVGGKVVFADTAYETEESKQAIFEEAKEQGFKDLLYDLSTGYYPMLSVLEELFQSNGFNVSFQQMNKFVWLMVAEKIS</sequence>
<evidence type="ECO:0000256" key="4">
    <source>
        <dbReference type="HAMAP-Rule" id="MF_02100"/>
    </source>
</evidence>
<reference evidence="6 7" key="1">
    <citation type="submission" date="2019-07" db="EMBL/GenBank/DDBJ databases">
        <authorList>
            <person name="Li J."/>
        </authorList>
    </citation>
    <scope>NUCLEOTIDE SEQUENCE [LARGE SCALE GENOMIC DNA]</scope>
    <source>
        <strain evidence="6 7">TKL69</strain>
    </source>
</reference>
<dbReference type="Gene3D" id="3.40.50.150">
    <property type="entry name" value="Vaccinia Virus protein VP39"/>
    <property type="match status" value="1"/>
</dbReference>
<keyword evidence="7" id="KW-1185">Reference proteome</keyword>
<dbReference type="Proteomes" id="UP000315215">
    <property type="component" value="Chromosome"/>
</dbReference>
<dbReference type="EC" id="2.1.1.-" evidence="4"/>
<dbReference type="Pfam" id="PF13649">
    <property type="entry name" value="Methyltransf_25"/>
    <property type="match status" value="1"/>
</dbReference>
<dbReference type="AlphaFoldDB" id="A0A516KEA3"/>
<dbReference type="SUPFAM" id="SSF53335">
    <property type="entry name" value="S-adenosyl-L-methionine-dependent methyltransferases"/>
    <property type="match status" value="1"/>
</dbReference>
<gene>
    <name evidence="6" type="ORF">FN924_05315</name>
</gene>
<feature type="binding site" evidence="4">
    <location>
        <position position="74"/>
    </location>
    <ligand>
        <name>S-adenosyl-L-methionine</name>
        <dbReference type="ChEBI" id="CHEBI:59789"/>
    </ligand>
</feature>
<evidence type="ECO:0000313" key="6">
    <source>
        <dbReference type="EMBL" id="QDP39646.1"/>
    </source>
</evidence>
<comment type="similarity">
    <text evidence="4">Belongs to the methyltransferase superfamily. YrrT family.</text>
</comment>
<organism evidence="6 7">
    <name type="scientific">Radiobacillus deserti</name>
    <dbReference type="NCBI Taxonomy" id="2594883"/>
    <lineage>
        <taxon>Bacteria</taxon>
        <taxon>Bacillati</taxon>
        <taxon>Bacillota</taxon>
        <taxon>Bacilli</taxon>
        <taxon>Bacillales</taxon>
        <taxon>Bacillaceae</taxon>
        <taxon>Radiobacillus</taxon>
    </lineage>
</organism>
<comment type="function">
    <text evidence="4">Could be a S-adenosyl-L-methionine-dependent methyltransferase.</text>
</comment>
<accession>A0A516KEA3</accession>
<keyword evidence="2 4" id="KW-0808">Transferase</keyword>
<dbReference type="OrthoDB" id="465705at2"/>
<dbReference type="InterPro" id="IPR029063">
    <property type="entry name" value="SAM-dependent_MTases_sf"/>
</dbReference>
<dbReference type="PANTHER" id="PTHR43861">
    <property type="entry name" value="TRANS-ACONITATE 2-METHYLTRANSFERASE-RELATED"/>
    <property type="match status" value="1"/>
</dbReference>
<evidence type="ECO:0000259" key="5">
    <source>
        <dbReference type="Pfam" id="PF13649"/>
    </source>
</evidence>
<dbReference type="CDD" id="cd02440">
    <property type="entry name" value="AdoMet_MTases"/>
    <property type="match status" value="1"/>
</dbReference>
<evidence type="ECO:0000256" key="2">
    <source>
        <dbReference type="ARBA" id="ARBA00022679"/>
    </source>
</evidence>
<evidence type="ECO:0000256" key="1">
    <source>
        <dbReference type="ARBA" id="ARBA00022603"/>
    </source>
</evidence>
<feature type="binding site" evidence="4">
    <location>
        <position position="96"/>
    </location>
    <ligand>
        <name>S-adenosyl-L-methionine</name>
        <dbReference type="ChEBI" id="CHEBI:59789"/>
    </ligand>
</feature>
<dbReference type="GO" id="GO:0008757">
    <property type="term" value="F:S-adenosylmethionine-dependent methyltransferase activity"/>
    <property type="evidence" value="ECO:0007669"/>
    <property type="project" value="UniProtKB-UniRule"/>
</dbReference>
<evidence type="ECO:0000256" key="3">
    <source>
        <dbReference type="ARBA" id="ARBA00022691"/>
    </source>
</evidence>
<evidence type="ECO:0000313" key="7">
    <source>
        <dbReference type="Proteomes" id="UP000315215"/>
    </source>
</evidence>
<dbReference type="GO" id="GO:0032259">
    <property type="term" value="P:methylation"/>
    <property type="evidence" value="ECO:0007669"/>
    <property type="project" value="UniProtKB-KW"/>
</dbReference>